<keyword evidence="4" id="KW-0812">Transmembrane</keyword>
<evidence type="ECO:0000259" key="8">
    <source>
        <dbReference type="Pfam" id="PF25183"/>
    </source>
</evidence>
<feature type="region of interest" description="Disordered" evidence="7">
    <location>
        <begin position="296"/>
        <end position="321"/>
    </location>
</feature>
<dbReference type="Pfam" id="PF13620">
    <property type="entry name" value="CarboxypepD_reg"/>
    <property type="match status" value="1"/>
</dbReference>
<comment type="subcellular location">
    <subcellularLocation>
        <location evidence="1">Cell outer membrane</location>
        <topology evidence="1">Multi-pass membrane protein</topology>
    </subcellularLocation>
</comment>
<proteinExistence type="predicted"/>
<organism evidence="9 10">
    <name type="scientific">Hymenobacter amundsenii</name>
    <dbReference type="NCBI Taxonomy" id="2006685"/>
    <lineage>
        <taxon>Bacteria</taxon>
        <taxon>Pseudomonadati</taxon>
        <taxon>Bacteroidota</taxon>
        <taxon>Cytophagia</taxon>
        <taxon>Cytophagales</taxon>
        <taxon>Hymenobacteraceae</taxon>
        <taxon>Hymenobacter</taxon>
    </lineage>
</organism>
<accession>A0A246FGS5</accession>
<dbReference type="SUPFAM" id="SSF49464">
    <property type="entry name" value="Carboxypeptidase regulatory domain-like"/>
    <property type="match status" value="1"/>
</dbReference>
<keyword evidence="10" id="KW-1185">Reference proteome</keyword>
<keyword evidence="3" id="KW-1134">Transmembrane beta strand</keyword>
<reference evidence="9 10" key="1">
    <citation type="submission" date="2017-06" db="EMBL/GenBank/DDBJ databases">
        <title>Hymenobacter amundsenii sp. nov. isolated from regoliths in Antarctica.</title>
        <authorList>
            <person name="Sedlacek I."/>
            <person name="Kralova S."/>
            <person name="Pantucek R."/>
            <person name="Svec P."/>
            <person name="Holochova P."/>
            <person name="Stankova E."/>
            <person name="Vrbovska V."/>
            <person name="Busse H.-J."/>
        </authorList>
    </citation>
    <scope>NUCLEOTIDE SEQUENCE [LARGE SCALE GENOMIC DNA]</scope>
    <source>
        <strain evidence="9 10">CCM 8682</strain>
    </source>
</reference>
<evidence type="ECO:0000313" key="9">
    <source>
        <dbReference type="EMBL" id="OWP61747.1"/>
    </source>
</evidence>
<dbReference type="OrthoDB" id="9768147at2"/>
<dbReference type="PANTHER" id="PTHR30069:SF46">
    <property type="entry name" value="OAR PROTEIN"/>
    <property type="match status" value="1"/>
</dbReference>
<name>A0A246FGS5_9BACT</name>
<dbReference type="InterPro" id="IPR008969">
    <property type="entry name" value="CarboxyPept-like_regulatory"/>
</dbReference>
<dbReference type="Pfam" id="PF25183">
    <property type="entry name" value="OMP_b-brl_4"/>
    <property type="match status" value="1"/>
</dbReference>
<keyword evidence="9" id="KW-0675">Receptor</keyword>
<dbReference type="GO" id="GO:0009279">
    <property type="term" value="C:cell outer membrane"/>
    <property type="evidence" value="ECO:0007669"/>
    <property type="project" value="UniProtKB-SubCell"/>
</dbReference>
<dbReference type="Gene3D" id="2.60.40.1120">
    <property type="entry name" value="Carboxypeptidase-like, regulatory domain"/>
    <property type="match status" value="1"/>
</dbReference>
<keyword evidence="2" id="KW-0813">Transport</keyword>
<protein>
    <submittedName>
        <fullName evidence="9">TonB-dependent receptor</fullName>
    </submittedName>
</protein>
<feature type="domain" description="TonB-dependent transporter Oar-like beta-barrel" evidence="8">
    <location>
        <begin position="231"/>
        <end position="1060"/>
    </location>
</feature>
<evidence type="ECO:0000256" key="5">
    <source>
        <dbReference type="ARBA" id="ARBA00023136"/>
    </source>
</evidence>
<evidence type="ECO:0000313" key="10">
    <source>
        <dbReference type="Proteomes" id="UP000197277"/>
    </source>
</evidence>
<dbReference type="Gene3D" id="2.40.170.20">
    <property type="entry name" value="TonB-dependent receptor, beta-barrel domain"/>
    <property type="match status" value="1"/>
</dbReference>
<dbReference type="EMBL" id="NIRR01000045">
    <property type="protein sequence ID" value="OWP61747.1"/>
    <property type="molecule type" value="Genomic_DNA"/>
</dbReference>
<evidence type="ECO:0000256" key="6">
    <source>
        <dbReference type="ARBA" id="ARBA00023237"/>
    </source>
</evidence>
<keyword evidence="6" id="KW-0998">Cell outer membrane</keyword>
<dbReference type="SUPFAM" id="SSF56935">
    <property type="entry name" value="Porins"/>
    <property type="match status" value="1"/>
</dbReference>
<evidence type="ECO:0000256" key="7">
    <source>
        <dbReference type="SAM" id="MobiDB-lite"/>
    </source>
</evidence>
<evidence type="ECO:0000256" key="2">
    <source>
        <dbReference type="ARBA" id="ARBA00022448"/>
    </source>
</evidence>
<dbReference type="InterPro" id="IPR039426">
    <property type="entry name" value="TonB-dep_rcpt-like"/>
</dbReference>
<gene>
    <name evidence="9" type="ORF">CDA63_17765</name>
</gene>
<dbReference type="InterPro" id="IPR036942">
    <property type="entry name" value="Beta-barrel_TonB_sf"/>
</dbReference>
<comment type="caution">
    <text evidence="9">The sequence shown here is derived from an EMBL/GenBank/DDBJ whole genome shotgun (WGS) entry which is preliminary data.</text>
</comment>
<dbReference type="PANTHER" id="PTHR30069">
    <property type="entry name" value="TONB-DEPENDENT OUTER MEMBRANE RECEPTOR"/>
    <property type="match status" value="1"/>
</dbReference>
<dbReference type="GO" id="GO:0044718">
    <property type="term" value="P:siderophore transmembrane transport"/>
    <property type="evidence" value="ECO:0007669"/>
    <property type="project" value="TreeGrafter"/>
</dbReference>
<dbReference type="Proteomes" id="UP000197277">
    <property type="component" value="Unassembled WGS sequence"/>
</dbReference>
<evidence type="ECO:0000256" key="3">
    <source>
        <dbReference type="ARBA" id="ARBA00022452"/>
    </source>
</evidence>
<keyword evidence="5" id="KW-0472">Membrane</keyword>
<dbReference type="GO" id="GO:0015344">
    <property type="term" value="F:siderophore uptake transmembrane transporter activity"/>
    <property type="evidence" value="ECO:0007669"/>
    <property type="project" value="TreeGrafter"/>
</dbReference>
<evidence type="ECO:0000256" key="4">
    <source>
        <dbReference type="ARBA" id="ARBA00022692"/>
    </source>
</evidence>
<evidence type="ECO:0000256" key="1">
    <source>
        <dbReference type="ARBA" id="ARBA00004571"/>
    </source>
</evidence>
<dbReference type="AlphaFoldDB" id="A0A246FGS5"/>
<dbReference type="InterPro" id="IPR057601">
    <property type="entry name" value="Oar-like_b-barrel"/>
</dbReference>
<sequence>MALLPLGLASAHLGWAQGTTTSAMNGLVTDKTGEGLPGATVIAIHTPTNTQYVAPTNSEGRFNIQNMRVGGPYTLRISFVGYKETVRENIFLTLGQNQRLDVSLSATEQTLGEVTVTGRQDPIINAGRTGASTTVQREQIERLPTLSRSFGDFTRLTPQANGQSFAGRSGGFNNITIDGAIFNNSFGLSSTVGGQTNAQPISIDAIEQIQVSIAPYDVRQGSFTGAGINAVTRSGSNKFTGSVYLFHRDQNLIGQKSGSLEQKFQDFTLNNYGFRVGGPIIKDKVFFFLNAEQEKRSDPGTTYSANRDGAPAPGANSTTSQATANDLSVLSNFLQTQYGYNPGAFEGYSLRQESRKATAKIDWNISQNHRFSVKYNYLRSLRDVNPSASGSINGRAPGQFGLPFFSAYYTINNNLDSYIAELNSTFGSRYSNNLTAGYTAFRDFRESPGGDIFPLVDIGNATGLSPAGSRISASNTLTSFGYEPFTANNILNTDVYQFGDNFTAYLGKHNVTLGTYNEFYKFKNGFAPNFFGAYQFNSLADFYASAGYGRDANGNPTIKLANQAAPQRYQLQYSARPDGSFPFAVIESAQLGLYVQDEWTPYSNLKLTVGLRGDLPFITSDLLQNEAAANLTFRDGVKINTGQAPKKTVLFSPRVGFNWDVKSDKTTQLRGGTGIFTGRVPFVWISNQASNNGVLFGSFDRNNSSAAASTAGFPFNPDVNAYLPTSAAANTSYNLAVTSRDFKFPQVWRTNLAVDQVLPGNVVATLEGIYTKDVNSVYHANVNLPQSARNAAGADTRPIFYTVAVNPTTGAVSQTANNRIYNGQGGASATNPIITDAIEMRNTNKGYSYTVTGQLQKSFSNGLYASASYTYADSRSVNDGGSIAQSIWRDRQVSGDPNANVLSYSSFLQQHRVLATASYRREYINHLGTALSFVFDAAPAYRYSYVYSGDMNGDGQTANDLLYVPRDQSEIVLLPITIPASQGGGTYSAAQQWANLDAFISQDNYLRKRRGSYAERNGAVAPWFKQLDVKLLQDIFTNIGESKNTLQLSVDIFNFANLLNKDWGAVRSVNRTNPLRFSGYDAQGRPNYTFPYYVNPSVNADKTVNAGQPLNSTFSQNNGSLNSRWQMQVGIRYIFN</sequence>